<dbReference type="AlphaFoldDB" id="A0A9D4ARB5"/>
<proteinExistence type="predicted"/>
<comment type="caution">
    <text evidence="2">The sequence shown here is derived from an EMBL/GenBank/DDBJ whole genome shotgun (WGS) entry which is preliminary data.</text>
</comment>
<organism evidence="2 3">
    <name type="scientific">Mauremys mutica</name>
    <name type="common">yellowpond turtle</name>
    <dbReference type="NCBI Taxonomy" id="74926"/>
    <lineage>
        <taxon>Eukaryota</taxon>
        <taxon>Metazoa</taxon>
        <taxon>Chordata</taxon>
        <taxon>Craniata</taxon>
        <taxon>Vertebrata</taxon>
        <taxon>Euteleostomi</taxon>
        <taxon>Archelosauria</taxon>
        <taxon>Testudinata</taxon>
        <taxon>Testudines</taxon>
        <taxon>Cryptodira</taxon>
        <taxon>Durocryptodira</taxon>
        <taxon>Testudinoidea</taxon>
        <taxon>Geoemydidae</taxon>
        <taxon>Geoemydinae</taxon>
        <taxon>Mauremys</taxon>
    </lineage>
</organism>
<evidence type="ECO:0000313" key="3">
    <source>
        <dbReference type="Proteomes" id="UP000827986"/>
    </source>
</evidence>
<keyword evidence="1" id="KW-1133">Transmembrane helix</keyword>
<dbReference type="Proteomes" id="UP000827986">
    <property type="component" value="Unassembled WGS sequence"/>
</dbReference>
<keyword evidence="1" id="KW-0812">Transmembrane</keyword>
<evidence type="ECO:0000256" key="1">
    <source>
        <dbReference type="SAM" id="Phobius"/>
    </source>
</evidence>
<dbReference type="EMBL" id="JAHDVG010000488">
    <property type="protein sequence ID" value="KAH1165405.1"/>
    <property type="molecule type" value="Genomic_DNA"/>
</dbReference>
<keyword evidence="1" id="KW-0472">Membrane</keyword>
<protein>
    <submittedName>
        <fullName evidence="2">Uncharacterized protein</fullName>
    </submittedName>
</protein>
<reference evidence="2" key="1">
    <citation type="submission" date="2021-09" db="EMBL/GenBank/DDBJ databases">
        <title>The genome of Mauremys mutica provides insights into the evolution of semi-aquatic lifestyle.</title>
        <authorList>
            <person name="Gong S."/>
            <person name="Gao Y."/>
        </authorList>
    </citation>
    <scope>NUCLEOTIDE SEQUENCE</scope>
    <source>
        <strain evidence="2">MM-2020</strain>
        <tissue evidence="2">Muscle</tissue>
    </source>
</reference>
<evidence type="ECO:0000313" key="2">
    <source>
        <dbReference type="EMBL" id="KAH1165405.1"/>
    </source>
</evidence>
<name>A0A9D4ARB5_9SAUR</name>
<feature type="transmembrane region" description="Helical" evidence="1">
    <location>
        <begin position="48"/>
        <end position="68"/>
    </location>
</feature>
<keyword evidence="3" id="KW-1185">Reference proteome</keyword>
<accession>A0A9D4ARB5</accession>
<gene>
    <name evidence="2" type="ORF">KIL84_022964</name>
</gene>
<sequence>MAKDLEFEFSLDKCPAVWISIDFFLGLQTKMENCARTSYFPELTSTSYFGMDCNAVYFSCFFSIFPFCSKTRIKKKNIYIYIYYVSWKRLNVGEFGSVPKWC</sequence>